<dbReference type="PANTHER" id="PTHR21661:SF35">
    <property type="entry name" value="EPOXIDE HYDROLASE"/>
    <property type="match status" value="1"/>
</dbReference>
<evidence type="ECO:0000256" key="4">
    <source>
        <dbReference type="PIRSR" id="PIRSR001112-1"/>
    </source>
</evidence>
<name>A0A139HZR2_9PEZI</name>
<dbReference type="AlphaFoldDB" id="A0A139HZR2"/>
<dbReference type="SUPFAM" id="SSF53474">
    <property type="entry name" value="alpha/beta-Hydrolases"/>
    <property type="match status" value="1"/>
</dbReference>
<dbReference type="PIRSF" id="PIRSF001112">
    <property type="entry name" value="Epoxide_hydrolase"/>
    <property type="match status" value="1"/>
</dbReference>
<protein>
    <recommendedName>
        <fullName evidence="6">Epoxide hydrolase N-terminal domain-containing protein</fullName>
    </recommendedName>
</protein>
<dbReference type="PANTHER" id="PTHR21661">
    <property type="entry name" value="EPOXIDE HYDROLASE 1-RELATED"/>
    <property type="match status" value="1"/>
</dbReference>
<dbReference type="InterPro" id="IPR029058">
    <property type="entry name" value="AB_hydrolase_fold"/>
</dbReference>
<keyword evidence="3" id="KW-0378">Hydrolase</keyword>
<feature type="active site" description="Proton donor" evidence="4">
    <location>
        <position position="357"/>
    </location>
</feature>
<evidence type="ECO:0000256" key="3">
    <source>
        <dbReference type="ARBA" id="ARBA00022801"/>
    </source>
</evidence>
<dbReference type="Proteomes" id="UP000073492">
    <property type="component" value="Unassembled WGS sequence"/>
</dbReference>
<gene>
    <name evidence="7" type="ORF">AC579_3245</name>
</gene>
<dbReference type="STRING" id="113226.A0A139HZR2"/>
<dbReference type="InterPro" id="IPR000639">
    <property type="entry name" value="Epox_hydrolase-like"/>
</dbReference>
<feature type="active site" description="Proton acceptor" evidence="4">
    <location>
        <position position="414"/>
    </location>
</feature>
<dbReference type="GO" id="GO:0004301">
    <property type="term" value="F:epoxide hydrolase activity"/>
    <property type="evidence" value="ECO:0007669"/>
    <property type="project" value="TreeGrafter"/>
</dbReference>
<dbReference type="OrthoDB" id="25131at2759"/>
<organism evidence="7 8">
    <name type="scientific">Pseudocercospora musae</name>
    <dbReference type="NCBI Taxonomy" id="113226"/>
    <lineage>
        <taxon>Eukaryota</taxon>
        <taxon>Fungi</taxon>
        <taxon>Dikarya</taxon>
        <taxon>Ascomycota</taxon>
        <taxon>Pezizomycotina</taxon>
        <taxon>Dothideomycetes</taxon>
        <taxon>Dothideomycetidae</taxon>
        <taxon>Mycosphaerellales</taxon>
        <taxon>Mycosphaerellaceae</taxon>
        <taxon>Pseudocercospora</taxon>
    </lineage>
</organism>
<feature type="domain" description="Epoxide hydrolase N-terminal" evidence="6">
    <location>
        <begin position="50"/>
        <end position="160"/>
    </location>
</feature>
<dbReference type="PRINTS" id="PR00412">
    <property type="entry name" value="EPOXHYDRLASE"/>
</dbReference>
<evidence type="ECO:0000256" key="5">
    <source>
        <dbReference type="SAM" id="MobiDB-lite"/>
    </source>
</evidence>
<accession>A0A139HZR2</accession>
<dbReference type="InterPro" id="IPR016292">
    <property type="entry name" value="Epoxide_hydrolase"/>
</dbReference>
<dbReference type="InterPro" id="IPR010497">
    <property type="entry name" value="Epoxide_hydro_N"/>
</dbReference>
<comment type="similarity">
    <text evidence="1">Belongs to the peptidase S33 family.</text>
</comment>
<feature type="compositionally biased region" description="Low complexity" evidence="5">
    <location>
        <begin position="17"/>
        <end position="31"/>
    </location>
</feature>
<dbReference type="Gene3D" id="3.40.50.1820">
    <property type="entry name" value="alpha/beta hydrolase"/>
    <property type="match status" value="1"/>
</dbReference>
<dbReference type="GO" id="GO:0097176">
    <property type="term" value="P:epoxide metabolic process"/>
    <property type="evidence" value="ECO:0007669"/>
    <property type="project" value="TreeGrafter"/>
</dbReference>
<proteinExistence type="inferred from homology"/>
<dbReference type="Pfam" id="PF06441">
    <property type="entry name" value="EHN"/>
    <property type="match status" value="1"/>
</dbReference>
<evidence type="ECO:0000256" key="1">
    <source>
        <dbReference type="ARBA" id="ARBA00010088"/>
    </source>
</evidence>
<feature type="region of interest" description="Disordered" evidence="5">
    <location>
        <begin position="1"/>
        <end position="31"/>
    </location>
</feature>
<keyword evidence="2" id="KW-0058">Aromatic hydrocarbons catabolism</keyword>
<dbReference type="EMBL" id="LFZO01000514">
    <property type="protein sequence ID" value="KXT07917.1"/>
    <property type="molecule type" value="Genomic_DNA"/>
</dbReference>
<feature type="active site" description="Nucleophile" evidence="4">
    <location>
        <position position="224"/>
    </location>
</feature>
<evidence type="ECO:0000259" key="6">
    <source>
        <dbReference type="Pfam" id="PF06441"/>
    </source>
</evidence>
<sequence>MNGLDEDVSSSQTHARSLSITTDPTSSIPSLTSKASLFPTPAKLSTMSVVKEYTINVPQEKIDRLKRRLDDVEWPSELEHAASDYGSPLKDIQRIVEYWRTKFDWRAHEEKMNQLPNFEVQVNIDKHGPLDMHFVHQKSHVPRAIPLLFVHGWPGSFLEVTKMLPLLKGGHGKPAFHVVAPSLPNYAFSGPALKRGFNVARYAEACHKVMLALGYNEYVTQGGDWGFLITRALAHLYPQNVKASHINWAWAAKPEEYANGTKPEPEYSEREKKQMALADRWNPFGMGDGRGYLAIQSTRPATINFLLRDSPVGNLAWVWDKLVEWSDDYAWTEDEVCLWVSIYVFSRAGPDAASYIYYEALHDPVEITVPIVQGYIDVPLGIADFPVELCNSPQSWRHTMGPVVFQKLYEKGGHFAGWERPEDLADGLCDMFGKGGGAYGVVHGKDGY</sequence>
<evidence type="ECO:0000313" key="7">
    <source>
        <dbReference type="EMBL" id="KXT07917.1"/>
    </source>
</evidence>
<comment type="caution">
    <text evidence="7">The sequence shown here is derived from an EMBL/GenBank/DDBJ whole genome shotgun (WGS) entry which is preliminary data.</text>
</comment>
<reference evidence="7 8" key="1">
    <citation type="submission" date="2015-07" db="EMBL/GenBank/DDBJ databases">
        <title>Comparative genomics of the Sigatoka disease complex on banana suggests a link between parallel evolutionary changes in Pseudocercospora fijiensis and Pseudocercospora eumusae and increased virulence on the banana host.</title>
        <authorList>
            <person name="Chang T.-C."/>
            <person name="Salvucci A."/>
            <person name="Crous P.W."/>
            <person name="Stergiopoulos I."/>
        </authorList>
    </citation>
    <scope>NUCLEOTIDE SEQUENCE [LARGE SCALE GENOMIC DNA]</scope>
    <source>
        <strain evidence="7 8">CBS 116634</strain>
    </source>
</reference>
<evidence type="ECO:0000256" key="2">
    <source>
        <dbReference type="ARBA" id="ARBA00022797"/>
    </source>
</evidence>
<keyword evidence="8" id="KW-1185">Reference proteome</keyword>
<evidence type="ECO:0000313" key="8">
    <source>
        <dbReference type="Proteomes" id="UP000073492"/>
    </source>
</evidence>